<evidence type="ECO:0000256" key="1">
    <source>
        <dbReference type="ARBA" id="ARBA00009744"/>
    </source>
</evidence>
<gene>
    <name evidence="3" type="primary">LOC101262431</name>
</gene>
<dbReference type="GO" id="GO:0004864">
    <property type="term" value="F:protein phosphatase inhibitor activity"/>
    <property type="evidence" value="ECO:0000318"/>
    <property type="project" value="GO_Central"/>
</dbReference>
<reference evidence="3" key="1">
    <citation type="journal article" date="2012" name="Nature">
        <title>The tomato genome sequence provides insights into fleshy fruit evolution.</title>
        <authorList>
            <consortium name="Tomato Genome Consortium"/>
        </authorList>
    </citation>
    <scope>NUCLEOTIDE SEQUENCE [LARGE SCALE GENOMIC DNA]</scope>
    <source>
        <strain evidence="3">cv. Heinz 1706</strain>
    </source>
</reference>
<dbReference type="GeneID" id="101262431"/>
<proteinExistence type="inferred from homology"/>
<evidence type="ECO:0000259" key="2">
    <source>
        <dbReference type="Pfam" id="PF00407"/>
    </source>
</evidence>
<evidence type="ECO:0000313" key="4">
    <source>
        <dbReference type="Proteomes" id="UP000004994"/>
    </source>
</evidence>
<dbReference type="PANTHER" id="PTHR31213">
    <property type="entry name" value="OS08G0374000 PROTEIN-RELATED"/>
    <property type="match status" value="1"/>
</dbReference>
<dbReference type="SUPFAM" id="SSF55961">
    <property type="entry name" value="Bet v1-like"/>
    <property type="match status" value="1"/>
</dbReference>
<dbReference type="PaxDb" id="4081-Solyc07g005380.2.1"/>
<dbReference type="Pfam" id="PF00407">
    <property type="entry name" value="Bet_v_1"/>
    <property type="match status" value="1"/>
</dbReference>
<dbReference type="InterPro" id="IPR000916">
    <property type="entry name" value="Bet_v_I/MLP"/>
</dbReference>
<dbReference type="GO" id="GO:0009738">
    <property type="term" value="P:abscisic acid-activated signaling pathway"/>
    <property type="evidence" value="ECO:0000318"/>
    <property type="project" value="GO_Central"/>
</dbReference>
<sequence>MKGTISDEIEVNVPANVAWELYGTLHLSRFIVQELPTLLNKVDVIEGDGSTGTVLKITFPQGTSGIPYFKERFNIVDNEKRYKQSQVIEGGYVDLGYIFYGIRFEVNEKDENSCITKFTVNYEVEDVKLANHAFTMFEPLQTVIRSAKTYLTNKHTSN</sequence>
<dbReference type="OMA" id="CEAWELY"/>
<dbReference type="STRING" id="4081.A0A3Q7H2K6"/>
<dbReference type="GO" id="GO:0010427">
    <property type="term" value="F:abscisic acid binding"/>
    <property type="evidence" value="ECO:0000318"/>
    <property type="project" value="GO_Central"/>
</dbReference>
<feature type="domain" description="Bet v I/Major latex protein" evidence="2">
    <location>
        <begin position="2"/>
        <end position="131"/>
    </location>
</feature>
<comment type="similarity">
    <text evidence="1">Belongs to the BetVI family.</text>
</comment>
<dbReference type="AlphaFoldDB" id="A0A3Q7H2K6"/>
<name>A0A3Q7H2K6_SOLLC</name>
<protein>
    <recommendedName>
        <fullName evidence="2">Bet v I/Major latex protein domain-containing protein</fullName>
    </recommendedName>
</protein>
<keyword evidence="4" id="KW-1185">Reference proteome</keyword>
<dbReference type="EnsemblPlants" id="Solyc07g005380.3.1">
    <property type="protein sequence ID" value="Solyc07g005380.3.1"/>
    <property type="gene ID" value="Solyc07g005380.3"/>
</dbReference>
<dbReference type="Gramene" id="Solyc07g005380.3.1">
    <property type="protein sequence ID" value="Solyc07g005380.3.1"/>
    <property type="gene ID" value="Solyc07g005380.3"/>
</dbReference>
<dbReference type="PANTHER" id="PTHR31213:SF96">
    <property type="entry name" value="S-NORCOCLAURINE SYNTHASE 2-LIKE"/>
    <property type="match status" value="1"/>
</dbReference>
<dbReference type="InParanoid" id="A0A3Q7H2K6"/>
<organism evidence="3">
    <name type="scientific">Solanum lycopersicum</name>
    <name type="common">Tomato</name>
    <name type="synonym">Lycopersicon esculentum</name>
    <dbReference type="NCBI Taxonomy" id="4081"/>
    <lineage>
        <taxon>Eukaryota</taxon>
        <taxon>Viridiplantae</taxon>
        <taxon>Streptophyta</taxon>
        <taxon>Embryophyta</taxon>
        <taxon>Tracheophyta</taxon>
        <taxon>Spermatophyta</taxon>
        <taxon>Magnoliopsida</taxon>
        <taxon>eudicotyledons</taxon>
        <taxon>Gunneridae</taxon>
        <taxon>Pentapetalae</taxon>
        <taxon>asterids</taxon>
        <taxon>lamiids</taxon>
        <taxon>Solanales</taxon>
        <taxon>Solanaceae</taxon>
        <taxon>Solanoideae</taxon>
        <taxon>Solaneae</taxon>
        <taxon>Solanum</taxon>
        <taxon>Solanum subgen. Lycopersicon</taxon>
    </lineage>
</organism>
<dbReference type="SMR" id="A0A3Q7H2K6"/>
<dbReference type="GO" id="GO:0005634">
    <property type="term" value="C:nucleus"/>
    <property type="evidence" value="ECO:0000318"/>
    <property type="project" value="GO_Central"/>
</dbReference>
<dbReference type="GO" id="GO:0006952">
    <property type="term" value="P:defense response"/>
    <property type="evidence" value="ECO:0007669"/>
    <property type="project" value="InterPro"/>
</dbReference>
<dbReference type="OrthoDB" id="1879545at2759"/>
<dbReference type="CDD" id="cd07816">
    <property type="entry name" value="Bet_v1-like"/>
    <property type="match status" value="1"/>
</dbReference>
<dbReference type="Gene3D" id="3.30.530.20">
    <property type="match status" value="1"/>
</dbReference>
<dbReference type="KEGG" id="sly:101262431"/>
<accession>A0A3Q7H2K6</accession>
<dbReference type="GO" id="GO:0005737">
    <property type="term" value="C:cytoplasm"/>
    <property type="evidence" value="ECO:0000318"/>
    <property type="project" value="GO_Central"/>
</dbReference>
<dbReference type="Proteomes" id="UP000004994">
    <property type="component" value="Chromosome 7"/>
</dbReference>
<evidence type="ECO:0000313" key="3">
    <source>
        <dbReference type="EnsemblPlants" id="Solyc07g005380.3.1"/>
    </source>
</evidence>
<dbReference type="GO" id="GO:0038023">
    <property type="term" value="F:signaling receptor activity"/>
    <property type="evidence" value="ECO:0000318"/>
    <property type="project" value="GO_Central"/>
</dbReference>
<dbReference type="InterPro" id="IPR050279">
    <property type="entry name" value="Plant_def-hormone_signal"/>
</dbReference>
<reference evidence="3" key="2">
    <citation type="submission" date="2019-01" db="UniProtKB">
        <authorList>
            <consortium name="EnsemblPlants"/>
        </authorList>
    </citation>
    <scope>IDENTIFICATION</scope>
    <source>
        <strain evidence="3">cv. Heinz 1706</strain>
    </source>
</reference>
<dbReference type="InterPro" id="IPR023393">
    <property type="entry name" value="START-like_dom_sf"/>
</dbReference>